<keyword evidence="2 11" id="KW-1003">Cell membrane</keyword>
<comment type="similarity">
    <text evidence="11">Belongs to the KdpC family.</text>
</comment>
<dbReference type="PANTHER" id="PTHR30042:SF2">
    <property type="entry name" value="POTASSIUM-TRANSPORTING ATPASE KDPC SUBUNIT"/>
    <property type="match status" value="1"/>
</dbReference>
<comment type="subcellular location">
    <subcellularLocation>
        <location evidence="11">Cell membrane</location>
        <topology evidence="11">Single-pass membrane protein</topology>
    </subcellularLocation>
</comment>
<keyword evidence="5 11" id="KW-0547">Nucleotide-binding</keyword>
<name>A0ABN2RX22_9PSEU</name>
<dbReference type="HAMAP" id="MF_00276">
    <property type="entry name" value="KdpC"/>
    <property type="match status" value="1"/>
</dbReference>
<gene>
    <name evidence="11" type="primary">kdpC</name>
    <name evidence="13" type="ORF">GCM10009754_60110</name>
</gene>
<accession>A0ABN2RX22</accession>
<sequence length="199" mass="20467">MKVLLKQSMAGLRVLVVLTVLLGVLYPLGVWLVSRVPGLQANAEGSVVEQNGTAVGSSLIGVDPVPADPAHDPWFHNRPSAGSKDSLGPGDPSTSGGSNKAATNEDLVKTVVERRDLIAKRENVAPEAVPTDAVTASASGLDPSISPAYAALQATRVAANTGVPVDKIHQLIDANTHSAGIGMPGVNVLELNLAVQHAR</sequence>
<protein>
    <recommendedName>
        <fullName evidence="11">Potassium-transporting ATPase KdpC subunit</fullName>
    </recommendedName>
    <alternativeName>
        <fullName evidence="11">ATP phosphohydrolase [potassium-transporting] C chain</fullName>
    </alternativeName>
    <alternativeName>
        <fullName evidence="11">Potassium-binding and translocating subunit C</fullName>
    </alternativeName>
    <alternativeName>
        <fullName evidence="11">Potassium-translocating ATPase C chain</fullName>
    </alternativeName>
</protein>
<evidence type="ECO:0000256" key="3">
    <source>
        <dbReference type="ARBA" id="ARBA00022538"/>
    </source>
</evidence>
<keyword evidence="14" id="KW-1185">Reference proteome</keyword>
<evidence type="ECO:0000256" key="9">
    <source>
        <dbReference type="ARBA" id="ARBA00023065"/>
    </source>
</evidence>
<feature type="region of interest" description="Disordered" evidence="12">
    <location>
        <begin position="68"/>
        <end position="106"/>
    </location>
</feature>
<evidence type="ECO:0000256" key="11">
    <source>
        <dbReference type="HAMAP-Rule" id="MF_00276"/>
    </source>
</evidence>
<evidence type="ECO:0000256" key="12">
    <source>
        <dbReference type="SAM" id="MobiDB-lite"/>
    </source>
</evidence>
<evidence type="ECO:0000256" key="2">
    <source>
        <dbReference type="ARBA" id="ARBA00022475"/>
    </source>
</evidence>
<keyword evidence="8 11" id="KW-1133">Transmembrane helix</keyword>
<dbReference type="RefSeq" id="WP_344426331.1">
    <property type="nucleotide sequence ID" value="NZ_BAAANN010000028.1"/>
</dbReference>
<evidence type="ECO:0000256" key="6">
    <source>
        <dbReference type="ARBA" id="ARBA00022840"/>
    </source>
</evidence>
<keyword evidence="9 11" id="KW-0406">Ion transport</keyword>
<keyword evidence="7 11" id="KW-0630">Potassium</keyword>
<evidence type="ECO:0000313" key="14">
    <source>
        <dbReference type="Proteomes" id="UP001501116"/>
    </source>
</evidence>
<dbReference type="Proteomes" id="UP001501116">
    <property type="component" value="Unassembled WGS sequence"/>
</dbReference>
<keyword evidence="3 11" id="KW-0633">Potassium transport</keyword>
<keyword evidence="6 11" id="KW-0067">ATP-binding</keyword>
<keyword evidence="10 11" id="KW-0472">Membrane</keyword>
<feature type="compositionally biased region" description="Polar residues" evidence="12">
    <location>
        <begin position="92"/>
        <end position="102"/>
    </location>
</feature>
<evidence type="ECO:0000256" key="7">
    <source>
        <dbReference type="ARBA" id="ARBA00022958"/>
    </source>
</evidence>
<proteinExistence type="inferred from homology"/>
<dbReference type="InterPro" id="IPR003820">
    <property type="entry name" value="KdpC"/>
</dbReference>
<evidence type="ECO:0000256" key="5">
    <source>
        <dbReference type="ARBA" id="ARBA00022741"/>
    </source>
</evidence>
<reference evidence="13 14" key="1">
    <citation type="journal article" date="2019" name="Int. J. Syst. Evol. Microbiol.">
        <title>The Global Catalogue of Microorganisms (GCM) 10K type strain sequencing project: providing services to taxonomists for standard genome sequencing and annotation.</title>
        <authorList>
            <consortium name="The Broad Institute Genomics Platform"/>
            <consortium name="The Broad Institute Genome Sequencing Center for Infectious Disease"/>
            <person name="Wu L."/>
            <person name="Ma J."/>
        </authorList>
    </citation>
    <scope>NUCLEOTIDE SEQUENCE [LARGE SCALE GENOMIC DNA]</scope>
    <source>
        <strain evidence="13 14">JCM 14545</strain>
    </source>
</reference>
<feature type="transmembrane region" description="Helical" evidence="11">
    <location>
        <begin position="12"/>
        <end position="33"/>
    </location>
</feature>
<comment type="function">
    <text evidence="11">Part of the high-affinity ATP-driven potassium transport (or Kdp) system, which catalyzes the hydrolysis of ATP coupled with the electrogenic transport of potassium into the cytoplasm. This subunit acts as a catalytic chaperone that increases the ATP-binding affinity of the ATP-hydrolyzing subunit KdpB by the formation of a transient KdpB/KdpC/ATP ternary complex.</text>
</comment>
<evidence type="ECO:0000256" key="10">
    <source>
        <dbReference type="ARBA" id="ARBA00023136"/>
    </source>
</evidence>
<keyword evidence="1 11" id="KW-0813">Transport</keyword>
<organism evidence="13 14">
    <name type="scientific">Amycolatopsis minnesotensis</name>
    <dbReference type="NCBI Taxonomy" id="337894"/>
    <lineage>
        <taxon>Bacteria</taxon>
        <taxon>Bacillati</taxon>
        <taxon>Actinomycetota</taxon>
        <taxon>Actinomycetes</taxon>
        <taxon>Pseudonocardiales</taxon>
        <taxon>Pseudonocardiaceae</taxon>
        <taxon>Amycolatopsis</taxon>
    </lineage>
</organism>
<comment type="caution">
    <text evidence="13">The sequence shown here is derived from an EMBL/GenBank/DDBJ whole genome shotgun (WGS) entry which is preliminary data.</text>
</comment>
<evidence type="ECO:0000256" key="8">
    <source>
        <dbReference type="ARBA" id="ARBA00022989"/>
    </source>
</evidence>
<dbReference type="PANTHER" id="PTHR30042">
    <property type="entry name" value="POTASSIUM-TRANSPORTING ATPASE C CHAIN"/>
    <property type="match status" value="1"/>
</dbReference>
<dbReference type="Pfam" id="PF02669">
    <property type="entry name" value="KdpC"/>
    <property type="match status" value="1"/>
</dbReference>
<evidence type="ECO:0000256" key="1">
    <source>
        <dbReference type="ARBA" id="ARBA00022448"/>
    </source>
</evidence>
<dbReference type="PIRSF" id="PIRSF001296">
    <property type="entry name" value="K_ATPase_KdpC"/>
    <property type="match status" value="1"/>
</dbReference>
<comment type="subunit">
    <text evidence="11">The system is composed of three essential subunits: KdpA, KdpB and KdpC.</text>
</comment>
<evidence type="ECO:0000256" key="4">
    <source>
        <dbReference type="ARBA" id="ARBA00022692"/>
    </source>
</evidence>
<evidence type="ECO:0000313" key="13">
    <source>
        <dbReference type="EMBL" id="GAA1976449.1"/>
    </source>
</evidence>
<dbReference type="EMBL" id="BAAANN010000028">
    <property type="protein sequence ID" value="GAA1976449.1"/>
    <property type="molecule type" value="Genomic_DNA"/>
</dbReference>
<keyword evidence="4 11" id="KW-0812">Transmembrane</keyword>